<evidence type="ECO:0000256" key="11">
    <source>
        <dbReference type="ARBA" id="ARBA00022989"/>
    </source>
</evidence>
<evidence type="ECO:0000256" key="14">
    <source>
        <dbReference type="ARBA" id="ARBA00023128"/>
    </source>
</evidence>
<comment type="function">
    <text evidence="17">Core subunit of the mitochondrial membrane respiratory chain NADH dehydrogenase (Complex I) which catalyzes electron transfer from NADH through the respiratory chain, using ubiquinone as an electron acceptor. Essential for the catalytic activity and assembly of complex I.</text>
</comment>
<evidence type="ECO:0000256" key="17">
    <source>
        <dbReference type="RuleBase" id="RU003404"/>
    </source>
</evidence>
<dbReference type="InterPro" id="IPR001750">
    <property type="entry name" value="ND/Mrp_TM"/>
</dbReference>
<evidence type="ECO:0000256" key="16">
    <source>
        <dbReference type="ARBA" id="ARBA00049551"/>
    </source>
</evidence>
<feature type="transmembrane region" description="Helical" evidence="17">
    <location>
        <begin position="269"/>
        <end position="288"/>
    </location>
</feature>
<accession>A0A7H1KHW0</accession>
<keyword evidence="8" id="KW-0999">Mitochondrion inner membrane</keyword>
<dbReference type="PRINTS" id="PR01434">
    <property type="entry name" value="NADHDHGNASE5"/>
</dbReference>
<evidence type="ECO:0000256" key="15">
    <source>
        <dbReference type="ARBA" id="ARBA00023136"/>
    </source>
</evidence>
<keyword evidence="11 17" id="KW-1133">Transmembrane helix</keyword>
<protein>
    <recommendedName>
        <fullName evidence="4 17">NADH-ubiquinone oxidoreductase chain 5</fullName>
        <ecNumber evidence="3 17">7.1.1.2</ecNumber>
    </recommendedName>
</protein>
<proteinExistence type="inferred from homology"/>
<gene>
    <name evidence="21" type="primary">nad5</name>
</gene>
<dbReference type="InterPro" id="IPR003945">
    <property type="entry name" value="NU5C-like"/>
</dbReference>
<evidence type="ECO:0000256" key="12">
    <source>
        <dbReference type="ARBA" id="ARBA00023027"/>
    </source>
</evidence>
<comment type="similarity">
    <text evidence="17">Belongs to the complex I subunit 5 family.</text>
</comment>
<dbReference type="Pfam" id="PF00662">
    <property type="entry name" value="Proton_antipo_N"/>
    <property type="match status" value="1"/>
</dbReference>
<dbReference type="AlphaFoldDB" id="A0A7H1KHW0"/>
<organism evidence="21">
    <name type="scientific">Trigonopterus puspoi</name>
    <dbReference type="NCBI Taxonomy" id="2896828"/>
    <lineage>
        <taxon>Eukaryota</taxon>
        <taxon>Metazoa</taxon>
        <taxon>Ecdysozoa</taxon>
        <taxon>Arthropoda</taxon>
        <taxon>Hexapoda</taxon>
        <taxon>Insecta</taxon>
        <taxon>Pterygota</taxon>
        <taxon>Neoptera</taxon>
        <taxon>Endopterygota</taxon>
        <taxon>Coleoptera</taxon>
        <taxon>Polyphaga</taxon>
        <taxon>Cucujiformia</taxon>
        <taxon>Curculionidae</taxon>
        <taxon>Cryptorhynchinae</taxon>
        <taxon>Trigonopterus</taxon>
    </lineage>
</organism>
<feature type="transmembrane region" description="Helical" evidence="17">
    <location>
        <begin position="213"/>
        <end position="231"/>
    </location>
</feature>
<comment type="subcellular location">
    <subcellularLocation>
        <location evidence="2">Mitochondrion inner membrane</location>
        <topology evidence="2">Multi-pass membrane protein</topology>
    </subcellularLocation>
</comment>
<evidence type="ECO:0000256" key="2">
    <source>
        <dbReference type="ARBA" id="ARBA00004448"/>
    </source>
</evidence>
<keyword evidence="9" id="KW-1278">Translocase</keyword>
<evidence type="ECO:0000256" key="1">
    <source>
        <dbReference type="ARBA" id="ARBA00003257"/>
    </source>
</evidence>
<dbReference type="GO" id="GO:0008137">
    <property type="term" value="F:NADH dehydrogenase (ubiquinone) activity"/>
    <property type="evidence" value="ECO:0007669"/>
    <property type="project" value="UniProtKB-EC"/>
</dbReference>
<dbReference type="EC" id="7.1.1.2" evidence="3 17"/>
<feature type="transmembrane region" description="Helical" evidence="17">
    <location>
        <begin position="173"/>
        <end position="192"/>
    </location>
</feature>
<evidence type="ECO:0000256" key="6">
    <source>
        <dbReference type="ARBA" id="ARBA00022660"/>
    </source>
</evidence>
<feature type="domain" description="NADH:quinone oxidoreductase/Mrp antiporter transmembrane" evidence="18">
    <location>
        <begin position="104"/>
        <end position="383"/>
    </location>
</feature>
<evidence type="ECO:0000313" key="21">
    <source>
        <dbReference type="EMBL" id="QNT26876.1"/>
    </source>
</evidence>
<evidence type="ECO:0000256" key="4">
    <source>
        <dbReference type="ARBA" id="ARBA00021096"/>
    </source>
</evidence>
<evidence type="ECO:0000256" key="8">
    <source>
        <dbReference type="ARBA" id="ARBA00022792"/>
    </source>
</evidence>
<keyword evidence="7 17" id="KW-0812">Transmembrane</keyword>
<keyword evidence="10" id="KW-0249">Electron transport</keyword>
<evidence type="ECO:0000256" key="9">
    <source>
        <dbReference type="ARBA" id="ARBA00022967"/>
    </source>
</evidence>
<evidence type="ECO:0000256" key="5">
    <source>
        <dbReference type="ARBA" id="ARBA00022448"/>
    </source>
</evidence>
<feature type="transmembrane region" description="Helical" evidence="17">
    <location>
        <begin position="530"/>
        <end position="549"/>
    </location>
</feature>
<reference evidence="21" key="1">
    <citation type="submission" date="2020-06" db="EMBL/GenBank/DDBJ databases">
        <title>Mitochondrial genomes of twelve species of hyperdiverse Trigonopterus weevils.</title>
        <authorList>
            <person name="Narakusumo R.P."/>
            <person name="Pons J."/>
            <person name="Riedel A."/>
        </authorList>
    </citation>
    <scope>NUCLEOTIDE SEQUENCE</scope>
</reference>
<dbReference type="InterPro" id="IPR010934">
    <property type="entry name" value="NADH_DH_su5_C"/>
</dbReference>
<feature type="transmembrane region" description="Helical" evidence="17">
    <location>
        <begin position="294"/>
        <end position="318"/>
    </location>
</feature>
<sequence length="574" mass="64246">MVICWLSFMLFFLFSIIIYFLGVYFFMKNMEIFLELEILSFNSLSVELAVVLDWASLMFVSFVFFISSMIIIYSSEYMESDKFISRFIFMVILFVLSMMAVILSSNLVFILLGWDGLGLVSYLLVIYYQNIKSFNAGMFTALSNRIGDASILLGIMLMMDLGSWNYMGVSKGLFESSAVSFLSFLIILAAFTKSAQVPFSAWLPAAMAAPTPVSSLVHSSTLVTAGVYLLFRFSDLLLGKVPLVCLYISLATMFMAGLGANYEFDLKKIIALSTLSQLGMMMVIFFSGDQNLALFHLLIHALFKALLFMCAGVIIHSIGGFQDIRCMGGLVQTFPITCVCMSVSSFSLCGLPFLSGFYSKDLIAEFLSSSVMGYVIYLGFFLSVGLTVSYSVRLIFNVFMGRCGFLVVGCSNESLMKMMLSSMSLLSVFVVVGGSIFLWLGFSTPYFIILPLSMKLMVFSVTGAGMILGFEICYLKSFLSLNSLSFYYSTMFVSGMWNLPILSTSSLNFFFLGVGKLYMKNLDYGWTEFYGSKGVFSVVSGWFWWFQVISQNHLKFYLLLLWGLFVILILLIII</sequence>
<feature type="transmembrane region" description="Helical" evidence="17">
    <location>
        <begin position="47"/>
        <end position="71"/>
    </location>
</feature>
<feature type="transmembrane region" description="Helical" evidence="17">
    <location>
        <begin position="109"/>
        <end position="128"/>
    </location>
</feature>
<evidence type="ECO:0000259" key="20">
    <source>
        <dbReference type="Pfam" id="PF06455"/>
    </source>
</evidence>
<feature type="transmembrane region" description="Helical" evidence="17">
    <location>
        <begin position="149"/>
        <end position="167"/>
    </location>
</feature>
<dbReference type="GO" id="GO:0005743">
    <property type="term" value="C:mitochondrial inner membrane"/>
    <property type="evidence" value="ECO:0007669"/>
    <property type="project" value="UniProtKB-SubCell"/>
</dbReference>
<dbReference type="GO" id="GO:0042773">
    <property type="term" value="P:ATP synthesis coupled electron transport"/>
    <property type="evidence" value="ECO:0007669"/>
    <property type="project" value="InterPro"/>
</dbReference>
<evidence type="ECO:0000256" key="10">
    <source>
        <dbReference type="ARBA" id="ARBA00022982"/>
    </source>
</evidence>
<dbReference type="Pfam" id="PF06455">
    <property type="entry name" value="NADH5_C"/>
    <property type="match status" value="1"/>
</dbReference>
<keyword evidence="5 17" id="KW-0813">Transport</keyword>
<comment type="function">
    <text evidence="1">Core subunit of the mitochondrial membrane respiratory chain NADH dehydrogenase (Complex I) that is believed to belong to the minimal assembly required for catalysis. Complex I functions in the transfer of electrons from NADH to the respiratory chain. The immediate electron acceptor for the enzyme is believed to be ubiquinone.</text>
</comment>
<dbReference type="PANTHER" id="PTHR42829:SF2">
    <property type="entry name" value="NADH-UBIQUINONE OXIDOREDUCTASE CHAIN 5"/>
    <property type="match status" value="1"/>
</dbReference>
<keyword evidence="14 17" id="KW-0496">Mitochondrion</keyword>
<dbReference type="EMBL" id="MT653604">
    <property type="protein sequence ID" value="QNT26876.1"/>
    <property type="molecule type" value="Genomic_DNA"/>
</dbReference>
<dbReference type="GO" id="GO:0015990">
    <property type="term" value="P:electron transport coupled proton transport"/>
    <property type="evidence" value="ECO:0007669"/>
    <property type="project" value="TreeGrafter"/>
</dbReference>
<feature type="transmembrane region" description="Helical" evidence="17">
    <location>
        <begin position="556"/>
        <end position="573"/>
    </location>
</feature>
<feature type="transmembrane region" description="Helical" evidence="17">
    <location>
        <begin position="374"/>
        <end position="396"/>
    </location>
</feature>
<geneLocation type="mitochondrion" evidence="21"/>
<dbReference type="PANTHER" id="PTHR42829">
    <property type="entry name" value="NADH-UBIQUINONE OXIDOREDUCTASE CHAIN 5"/>
    <property type="match status" value="1"/>
</dbReference>
<feature type="transmembrane region" description="Helical" evidence="17">
    <location>
        <begin position="486"/>
        <end position="510"/>
    </location>
</feature>
<name>A0A7H1KHW0_9CUCU</name>
<evidence type="ECO:0000259" key="19">
    <source>
        <dbReference type="Pfam" id="PF00662"/>
    </source>
</evidence>
<keyword evidence="13 17" id="KW-0830">Ubiquinone</keyword>
<dbReference type="Pfam" id="PF00361">
    <property type="entry name" value="Proton_antipo_M"/>
    <property type="match status" value="1"/>
</dbReference>
<feature type="domain" description="NADH dehydrogenase subunit 5 C-terminal" evidence="20">
    <location>
        <begin position="390"/>
        <end position="571"/>
    </location>
</feature>
<feature type="transmembrane region" description="Helical" evidence="17">
    <location>
        <begin position="425"/>
        <end position="450"/>
    </location>
</feature>
<comment type="catalytic activity">
    <reaction evidence="16 17">
        <text>a ubiquinone + NADH + 5 H(+)(in) = a ubiquinol + NAD(+) + 4 H(+)(out)</text>
        <dbReference type="Rhea" id="RHEA:29091"/>
        <dbReference type="Rhea" id="RHEA-COMP:9565"/>
        <dbReference type="Rhea" id="RHEA-COMP:9566"/>
        <dbReference type="ChEBI" id="CHEBI:15378"/>
        <dbReference type="ChEBI" id="CHEBI:16389"/>
        <dbReference type="ChEBI" id="CHEBI:17976"/>
        <dbReference type="ChEBI" id="CHEBI:57540"/>
        <dbReference type="ChEBI" id="CHEBI:57945"/>
        <dbReference type="EC" id="7.1.1.2"/>
    </reaction>
</comment>
<feature type="domain" description="NADH-Ubiquinone oxidoreductase (complex I) chain 5 N-terminal" evidence="19">
    <location>
        <begin position="40"/>
        <end position="87"/>
    </location>
</feature>
<feature type="transmembrane region" description="Helical" evidence="17">
    <location>
        <begin position="237"/>
        <end position="257"/>
    </location>
</feature>
<feature type="transmembrane region" description="Helical" evidence="17">
    <location>
        <begin position="330"/>
        <end position="354"/>
    </location>
</feature>
<keyword evidence="12 17" id="KW-0520">NAD</keyword>
<dbReference type="GO" id="GO:0003954">
    <property type="term" value="F:NADH dehydrogenase activity"/>
    <property type="evidence" value="ECO:0007669"/>
    <property type="project" value="TreeGrafter"/>
</dbReference>
<feature type="transmembrane region" description="Helical" evidence="17">
    <location>
        <begin position="456"/>
        <end position="474"/>
    </location>
</feature>
<keyword evidence="15 17" id="KW-0472">Membrane</keyword>
<evidence type="ECO:0000256" key="7">
    <source>
        <dbReference type="ARBA" id="ARBA00022692"/>
    </source>
</evidence>
<evidence type="ECO:0000259" key="18">
    <source>
        <dbReference type="Pfam" id="PF00361"/>
    </source>
</evidence>
<keyword evidence="6" id="KW-0679">Respiratory chain</keyword>
<feature type="transmembrane region" description="Helical" evidence="17">
    <location>
        <begin position="83"/>
        <end position="103"/>
    </location>
</feature>
<feature type="transmembrane region" description="Helical" evidence="17">
    <location>
        <begin position="7"/>
        <end position="27"/>
    </location>
</feature>
<evidence type="ECO:0000256" key="3">
    <source>
        <dbReference type="ARBA" id="ARBA00012944"/>
    </source>
</evidence>
<evidence type="ECO:0000256" key="13">
    <source>
        <dbReference type="ARBA" id="ARBA00023075"/>
    </source>
</evidence>
<dbReference type="InterPro" id="IPR001516">
    <property type="entry name" value="Proton_antipo_N"/>
</dbReference>